<dbReference type="Pfam" id="PF02738">
    <property type="entry name" value="MoCoBD_1"/>
    <property type="match status" value="1"/>
</dbReference>
<dbReference type="GO" id="GO:0016491">
    <property type="term" value="F:oxidoreductase activity"/>
    <property type="evidence" value="ECO:0007669"/>
    <property type="project" value="InterPro"/>
</dbReference>
<dbReference type="SMART" id="SM01008">
    <property type="entry name" value="Ald_Xan_dh_C"/>
    <property type="match status" value="1"/>
</dbReference>
<dbReference type="InterPro" id="IPR046867">
    <property type="entry name" value="AldOxase/xan_DH_MoCoBD2"/>
</dbReference>
<dbReference type="InterPro" id="IPR012368">
    <property type="entry name" value="OxRdtase_Mopterin-bd_su_IorB"/>
</dbReference>
<feature type="signal peptide" evidence="1">
    <location>
        <begin position="1"/>
        <end position="37"/>
    </location>
</feature>
<evidence type="ECO:0000313" key="4">
    <source>
        <dbReference type="Proteomes" id="UP000295361"/>
    </source>
</evidence>
<protein>
    <submittedName>
        <fullName evidence="3">Isoquinoline 1-oxidoreductase beta subunit</fullName>
    </submittedName>
</protein>
<comment type="caution">
    <text evidence="3">The sequence shown here is derived from an EMBL/GenBank/DDBJ whole genome shotgun (WGS) entry which is preliminary data.</text>
</comment>
<dbReference type="InParanoid" id="A0A4R6QFP0"/>
<dbReference type="AlphaFoldDB" id="A0A4R6QFP0"/>
<dbReference type="PANTHER" id="PTHR47495:SF1">
    <property type="entry name" value="BLL3820 PROTEIN"/>
    <property type="match status" value="1"/>
</dbReference>
<dbReference type="Gene3D" id="3.30.365.10">
    <property type="entry name" value="Aldehyde oxidase/xanthine dehydrogenase, molybdopterin binding domain"/>
    <property type="match status" value="4"/>
</dbReference>
<dbReference type="InterPro" id="IPR052516">
    <property type="entry name" value="N-heterocyclic_Hydroxylase"/>
</dbReference>
<organism evidence="3 4">
    <name type="scientific">Roseateles toxinivorans</name>
    <dbReference type="NCBI Taxonomy" id="270368"/>
    <lineage>
        <taxon>Bacteria</taxon>
        <taxon>Pseudomonadati</taxon>
        <taxon>Pseudomonadota</taxon>
        <taxon>Betaproteobacteria</taxon>
        <taxon>Burkholderiales</taxon>
        <taxon>Sphaerotilaceae</taxon>
        <taxon>Roseateles</taxon>
    </lineage>
</organism>
<evidence type="ECO:0000256" key="1">
    <source>
        <dbReference type="SAM" id="SignalP"/>
    </source>
</evidence>
<feature type="chain" id="PRO_5020462350" evidence="1">
    <location>
        <begin position="38"/>
        <end position="733"/>
    </location>
</feature>
<name>A0A4R6QFP0_9BURK</name>
<feature type="domain" description="Aldehyde oxidase/xanthine dehydrogenase a/b hammerhead" evidence="2">
    <location>
        <begin position="205"/>
        <end position="293"/>
    </location>
</feature>
<evidence type="ECO:0000259" key="2">
    <source>
        <dbReference type="SMART" id="SM01008"/>
    </source>
</evidence>
<dbReference type="EMBL" id="SNXS01000013">
    <property type="protein sequence ID" value="TDP61374.1"/>
    <property type="molecule type" value="Genomic_DNA"/>
</dbReference>
<keyword evidence="1" id="KW-0732">Signal</keyword>
<dbReference type="InterPro" id="IPR000674">
    <property type="entry name" value="Ald_Oxase/Xan_DH_a/b"/>
</dbReference>
<dbReference type="InterPro" id="IPR037165">
    <property type="entry name" value="AldOxase/xan_DH_Mopterin-bd_sf"/>
</dbReference>
<keyword evidence="4" id="KW-1185">Reference proteome</keyword>
<dbReference type="Gene3D" id="3.90.1170.50">
    <property type="entry name" value="Aldehyde oxidase/xanthine dehydrogenase, a/b hammerhead"/>
    <property type="match status" value="1"/>
</dbReference>
<accession>A0A4R6QFP0</accession>
<evidence type="ECO:0000313" key="3">
    <source>
        <dbReference type="EMBL" id="TDP61374.1"/>
    </source>
</evidence>
<dbReference type="Proteomes" id="UP000295361">
    <property type="component" value="Unassembled WGS sequence"/>
</dbReference>
<dbReference type="Pfam" id="PF20256">
    <property type="entry name" value="MoCoBD_2"/>
    <property type="match status" value="2"/>
</dbReference>
<proteinExistence type="predicted"/>
<dbReference type="PANTHER" id="PTHR47495">
    <property type="entry name" value="ALDEHYDE DEHYDROGENASE"/>
    <property type="match status" value="1"/>
</dbReference>
<dbReference type="SUPFAM" id="SSF56003">
    <property type="entry name" value="Molybdenum cofactor-binding domain"/>
    <property type="match status" value="2"/>
</dbReference>
<reference evidence="3 4" key="1">
    <citation type="submission" date="2019-03" db="EMBL/GenBank/DDBJ databases">
        <title>Genomic Encyclopedia of Type Strains, Phase IV (KMG-IV): sequencing the most valuable type-strain genomes for metagenomic binning, comparative biology and taxonomic classification.</title>
        <authorList>
            <person name="Goeker M."/>
        </authorList>
    </citation>
    <scope>NUCLEOTIDE SEQUENCE [LARGE SCALE GENOMIC DNA]</scope>
    <source>
        <strain evidence="3 4">DSM 16998</strain>
    </source>
</reference>
<sequence>MRRREWLKSSFALGAWTLGGVLPVAALAQGAAPPAPAAAPGFAVWLRFAPDGRLTVLSNVVEMGQGTHTSVAQIAAEELDLPLAAISVAQAPVEPAFAGATLGNYASFGSLGLPLSYRELAPVCAAARHLLMQAAAQRWGVAPEACRTAEAQVVHPDGLQRLPYAQLLAEAAGLTPPAGIKPKPRAEWKVMGRSTPRRDLAAKVDGSAVFGIDVKRPGMLIATLLHAPRFGAELLSLDERPARAIKGVRQVVRLPGVIKGAAKGTAAIAVVADSYWTARKGLLALKPSWSDGPHAGTDSEVLRTELLAAAARGQGLDFDKRDDPLMDPPAVTAALASARQTLDISYDVPYLAHATMEPMNAVAEVGRDGAALWLSTQSAQDTQAGVAKALGLKPAQVTVHPQLIGGGFGRRLEHGFAIEAALVAKAVGKPVQLIWSRETDMRAGGYRPAAAVRVRLALGADGLPTGLRVDGANPSLLAYSGLTNGPPNPELDWTMGMGWTRHDYAVPALHLNWTNVDPGVPCGYWRSVGASQNVFFYECSLDRAAALAGIDPLDYRLRLLAKKPQTQQLLRALAERAGWGQPLPAGSYRGLAMSAGNAARSAHVVQLTVLGEGRFRIDKIFAAIDVGVVVNPDAVQAQMMGGTLFGLSAALNGEVTLKQGAVQQGNFDGYPIVTLAQTPPLDVLVLGNGKGMRGAGEEGPASIGPAIANALFAATGRPVTRLPLSRAGWQLVS</sequence>
<gene>
    <name evidence="3" type="ORF">DES47_11357</name>
</gene>
<dbReference type="PIRSF" id="PIRSF036389">
    <property type="entry name" value="IOR_B"/>
    <property type="match status" value="1"/>
</dbReference>
<dbReference type="InterPro" id="IPR008274">
    <property type="entry name" value="AldOxase/xan_DH_MoCoBD1"/>
</dbReference>